<evidence type="ECO:0000256" key="5">
    <source>
        <dbReference type="ARBA" id="ARBA00022801"/>
    </source>
</evidence>
<keyword evidence="10" id="KW-0624">Polysaccharide degradation</keyword>
<dbReference type="SUPFAM" id="SSF52279">
    <property type="entry name" value="Beta-D-glucan exohydrolase, C-terminal domain"/>
    <property type="match status" value="1"/>
</dbReference>
<organism evidence="12 13">
    <name type="scientific">Aspergillus nanangensis</name>
    <dbReference type="NCBI Taxonomy" id="2582783"/>
    <lineage>
        <taxon>Eukaryota</taxon>
        <taxon>Fungi</taxon>
        <taxon>Dikarya</taxon>
        <taxon>Ascomycota</taxon>
        <taxon>Pezizomycotina</taxon>
        <taxon>Eurotiomycetes</taxon>
        <taxon>Eurotiomycetidae</taxon>
        <taxon>Eurotiales</taxon>
        <taxon>Aspergillaceae</taxon>
        <taxon>Aspergillus</taxon>
        <taxon>Aspergillus subgen. Circumdati</taxon>
    </lineage>
</organism>
<keyword evidence="7" id="KW-0325">Glycoprotein</keyword>
<evidence type="ECO:0000256" key="9">
    <source>
        <dbReference type="ARBA" id="ARBA00023295"/>
    </source>
</evidence>
<gene>
    <name evidence="12" type="ORF">FE257_006535</name>
</gene>
<evidence type="ECO:0000256" key="7">
    <source>
        <dbReference type="ARBA" id="ARBA00023180"/>
    </source>
</evidence>
<evidence type="ECO:0000313" key="12">
    <source>
        <dbReference type="EMBL" id="KAF9894647.1"/>
    </source>
</evidence>
<evidence type="ECO:0000256" key="1">
    <source>
        <dbReference type="ARBA" id="ARBA00000448"/>
    </source>
</evidence>
<dbReference type="PANTHER" id="PTHR42715:SF3">
    <property type="entry name" value="BETA-GLUCOSIDASE B-RELATED"/>
    <property type="match status" value="1"/>
</dbReference>
<protein>
    <recommendedName>
        <fullName evidence="4">beta-glucosidase</fullName>
        <ecNumber evidence="4">3.2.1.21</ecNumber>
    </recommendedName>
</protein>
<keyword evidence="13" id="KW-1185">Reference proteome</keyword>
<dbReference type="Pfam" id="PF01915">
    <property type="entry name" value="Glyco_hydro_3_C"/>
    <property type="match status" value="1"/>
</dbReference>
<reference evidence="12" key="2">
    <citation type="submission" date="2020-02" db="EMBL/GenBank/DDBJ databases">
        <authorList>
            <person name="Gilchrist C.L.M."/>
            <person name="Chooi Y.-H."/>
        </authorList>
    </citation>
    <scope>NUCLEOTIDE SEQUENCE</scope>
    <source>
        <strain evidence="12">MST-FP2251</strain>
    </source>
</reference>
<dbReference type="Proteomes" id="UP001194746">
    <property type="component" value="Unassembled WGS sequence"/>
</dbReference>
<dbReference type="Gene3D" id="3.40.50.1700">
    <property type="entry name" value="Glycoside hydrolase family 3 C-terminal domain"/>
    <property type="match status" value="1"/>
</dbReference>
<accession>A0AAD4CZL3</accession>
<dbReference type="InterPro" id="IPR036881">
    <property type="entry name" value="Glyco_hydro_3_C_sf"/>
</dbReference>
<dbReference type="InterPro" id="IPR026891">
    <property type="entry name" value="Fn3-like"/>
</dbReference>
<evidence type="ECO:0000259" key="11">
    <source>
        <dbReference type="SMART" id="SM01217"/>
    </source>
</evidence>
<comment type="caution">
    <text evidence="12">The sequence shown here is derived from an EMBL/GenBank/DDBJ whole genome shotgun (WGS) entry which is preliminary data.</text>
</comment>
<evidence type="ECO:0000313" key="13">
    <source>
        <dbReference type="Proteomes" id="UP001194746"/>
    </source>
</evidence>
<comment type="pathway">
    <text evidence="2">Glycan metabolism; cellulose degradation.</text>
</comment>
<keyword evidence="5" id="KW-0378">Hydrolase</keyword>
<keyword evidence="9" id="KW-0326">Glycosidase</keyword>
<dbReference type="AlphaFoldDB" id="A0AAD4CZL3"/>
<dbReference type="InterPro" id="IPR017853">
    <property type="entry name" value="GH"/>
</dbReference>
<dbReference type="InterPro" id="IPR002772">
    <property type="entry name" value="Glyco_hydro_3_C"/>
</dbReference>
<evidence type="ECO:0000256" key="2">
    <source>
        <dbReference type="ARBA" id="ARBA00004987"/>
    </source>
</evidence>
<dbReference type="InterPro" id="IPR013783">
    <property type="entry name" value="Ig-like_fold"/>
</dbReference>
<dbReference type="Pfam" id="PF00933">
    <property type="entry name" value="Glyco_hydro_3"/>
    <property type="match status" value="1"/>
</dbReference>
<keyword evidence="8" id="KW-0119">Carbohydrate metabolism</keyword>
<comment type="catalytic activity">
    <reaction evidence="1">
        <text>Hydrolysis of terminal, non-reducing beta-D-glucosyl residues with release of beta-D-glucose.</text>
        <dbReference type="EC" id="3.2.1.21"/>
    </reaction>
</comment>
<dbReference type="EMBL" id="VCAU01000003">
    <property type="protein sequence ID" value="KAF9894647.1"/>
    <property type="molecule type" value="Genomic_DNA"/>
</dbReference>
<evidence type="ECO:0000256" key="4">
    <source>
        <dbReference type="ARBA" id="ARBA00012744"/>
    </source>
</evidence>
<dbReference type="GO" id="GO:0008422">
    <property type="term" value="F:beta-glucosidase activity"/>
    <property type="evidence" value="ECO:0007669"/>
    <property type="project" value="UniProtKB-EC"/>
</dbReference>
<dbReference type="PRINTS" id="PR00133">
    <property type="entry name" value="GLHYDRLASE3"/>
</dbReference>
<comment type="similarity">
    <text evidence="3">Belongs to the glycosyl hydrolase 3 family.</text>
</comment>
<name>A0AAD4CZL3_ASPNN</name>
<evidence type="ECO:0000256" key="6">
    <source>
        <dbReference type="ARBA" id="ARBA00023001"/>
    </source>
</evidence>
<dbReference type="PANTHER" id="PTHR42715">
    <property type="entry name" value="BETA-GLUCOSIDASE"/>
    <property type="match status" value="1"/>
</dbReference>
<keyword evidence="6" id="KW-0136">Cellulose degradation</keyword>
<evidence type="ECO:0000256" key="3">
    <source>
        <dbReference type="ARBA" id="ARBA00005336"/>
    </source>
</evidence>
<reference evidence="12" key="1">
    <citation type="journal article" date="2019" name="Beilstein J. Org. Chem.">
        <title>Nanangenines: drimane sesquiterpenoids as the dominant metabolite cohort of a novel Australian fungus, Aspergillus nanangensis.</title>
        <authorList>
            <person name="Lacey H.J."/>
            <person name="Gilchrist C.L.M."/>
            <person name="Crombie A."/>
            <person name="Kalaitzis J.A."/>
            <person name="Vuong D."/>
            <person name="Rutledge P.J."/>
            <person name="Turner P."/>
            <person name="Pitt J.I."/>
            <person name="Lacey E."/>
            <person name="Chooi Y.H."/>
            <person name="Piggott A.M."/>
        </authorList>
    </citation>
    <scope>NUCLEOTIDE SEQUENCE</scope>
    <source>
        <strain evidence="12">MST-FP2251</strain>
    </source>
</reference>
<dbReference type="SMART" id="SM01217">
    <property type="entry name" value="Fn3_like"/>
    <property type="match status" value="1"/>
</dbReference>
<dbReference type="InterPro" id="IPR001764">
    <property type="entry name" value="Glyco_hydro_3_N"/>
</dbReference>
<dbReference type="SUPFAM" id="SSF51445">
    <property type="entry name" value="(Trans)glycosidases"/>
    <property type="match status" value="1"/>
</dbReference>
<proteinExistence type="inferred from homology"/>
<dbReference type="EC" id="3.2.1.21" evidence="4"/>
<dbReference type="Gene3D" id="3.20.20.300">
    <property type="entry name" value="Glycoside hydrolase, family 3, N-terminal domain"/>
    <property type="match status" value="1"/>
</dbReference>
<dbReference type="InterPro" id="IPR050288">
    <property type="entry name" value="Cellulose_deg_GH3"/>
</dbReference>
<evidence type="ECO:0000256" key="10">
    <source>
        <dbReference type="ARBA" id="ARBA00023326"/>
    </source>
</evidence>
<evidence type="ECO:0000256" key="8">
    <source>
        <dbReference type="ARBA" id="ARBA00023277"/>
    </source>
</evidence>
<feature type="domain" description="Fibronectin type III-like" evidence="11">
    <location>
        <begin position="648"/>
        <end position="714"/>
    </location>
</feature>
<dbReference type="GO" id="GO:0030245">
    <property type="term" value="P:cellulose catabolic process"/>
    <property type="evidence" value="ECO:0007669"/>
    <property type="project" value="UniProtKB-KW"/>
</dbReference>
<dbReference type="InterPro" id="IPR036962">
    <property type="entry name" value="Glyco_hydro_3_N_sf"/>
</dbReference>
<dbReference type="Gene3D" id="2.60.40.10">
    <property type="entry name" value="Immunoglobulins"/>
    <property type="match status" value="1"/>
</dbReference>
<sequence length="726" mass="78927">MASPYTFTDATTAVKAGLPLPEAITHLLSSLTPSECLQLLDGDTPFYPGLRSILCDRYNRRPFIHGHIPRLSIPGLRFTDGPRGIVMGSSTAFPVPMARGATWDTRLERRVGSAIGREAKAQGANFFAGVCVNLPRHPAWGRSQETYGEDPVGLGEMGLAMTQGVQEQHVMACVKHFALNSMENARFQVDVQVEEDVLREVYLAQFRRVVVDGGVAAVMAAYNAVNGEWAGQSQLLLGRILREEWGFQGVVMTDFIFGLRDAATSLRNGLDVEAPFRQQRAMRLEKALEDGEVSWESVYEACRRILATQVRFAVETEEASQPPGPEEVVFCAAHQELAREVAARGTVLLKNSQLLLPLEQHDAISRIAVVGRLATVANTGDKGSSQVFAPRVVTAREGIRAAFPDAQIDVADEPEQAAQIVSGVDLVVCVVGYDHRDEGEYVVPALKENHALQELLPPPTSAAEEEMLRIIQGTAGDQTDSAIEVGAGGDRASLRLRADDVALIHAVSHHPHTVVSVVAGGAVLMEEWKDEVSAILMSWYSGCQGGHALADVLLGRVDASGRLPVSIPTDESHLPDFDPAASSIRYDRWYGQHLLDRMGVPAAFPFGYGLSYTTFAVDGLQVSRCGQNEDHLQVQFEVRNTGMREGRFQAQVYGRPGLEDFPTCVLLGFTPVDLAGGETQTASIPVSLRPLQRFEQGKFVLPQKEILVEVASFSGDPDAIRASVML</sequence>